<dbReference type="SUPFAM" id="SSF55103">
    <property type="entry name" value="FAD-linked oxidases, C-terminal domain"/>
    <property type="match status" value="1"/>
</dbReference>
<keyword evidence="6" id="KW-0560">Oxidoreductase</keyword>
<dbReference type="GO" id="GO:0071949">
    <property type="term" value="F:FAD binding"/>
    <property type="evidence" value="ECO:0007669"/>
    <property type="project" value="InterPro"/>
</dbReference>
<dbReference type="GO" id="GO:0004458">
    <property type="term" value="F:D-lactate dehydrogenase (cytochrome) activity"/>
    <property type="evidence" value="ECO:0007669"/>
    <property type="project" value="UniProtKB-EC"/>
</dbReference>
<dbReference type="AlphaFoldDB" id="A0A9Y1BNM4"/>
<evidence type="ECO:0000256" key="5">
    <source>
        <dbReference type="ARBA" id="ARBA00022946"/>
    </source>
</evidence>
<sequence>MLVETVEDIKKAFEIANKTKIPLIPRAGATSGHGGTLVYKKGIIVDLTKLNRIIDIELMDQSVTVEPAVTFHDLEKALTMQSLALCSYPSSIYSGTIGGWIAQGGEGIGSLKYGSIIDLLLGLEVVLPNGSVKYYTEKEDFEMFVGAQGTTGIITKIKMKFRFDIPLKHIAFTFDNFTDMLKGLSRCREVEPFSVWFLNKHKVDYLNKTLGYILPSRHLVIVSKEISYDEEEKEFREKIYKIVREEKGQLISDYYIQGIWKARFKIFSILKEMDNYILGEVSIPLDYGAAYIENLPKKIDRKILIEGTMVSFSTVSIILNLVLKTDQSKIKQYKKFLKVYKWILKAIKIGGFPSATGLWFGGYYHTIYGKEREEKLLKFKKEVDKNNICNPDKVWSPKVKQLPLISLKTAIKIIGGLF</sequence>
<evidence type="ECO:0000256" key="6">
    <source>
        <dbReference type="ARBA" id="ARBA00023002"/>
    </source>
</evidence>
<keyword evidence="4" id="KW-0274">FAD</keyword>
<evidence type="ECO:0000259" key="8">
    <source>
        <dbReference type="PROSITE" id="PS51387"/>
    </source>
</evidence>
<evidence type="ECO:0000313" key="9">
    <source>
        <dbReference type="EMBL" id="UJG42126.1"/>
    </source>
</evidence>
<dbReference type="EMBL" id="CP084166">
    <property type="protein sequence ID" value="UJG42126.1"/>
    <property type="molecule type" value="Genomic_DNA"/>
</dbReference>
<evidence type="ECO:0000256" key="7">
    <source>
        <dbReference type="ARBA" id="ARBA00038897"/>
    </source>
</evidence>
<dbReference type="InterPro" id="IPR036318">
    <property type="entry name" value="FAD-bd_PCMH-like_sf"/>
</dbReference>
<keyword evidence="5" id="KW-0809">Transit peptide</keyword>
<comment type="similarity">
    <text evidence="2">Belongs to the FAD-binding oxidoreductase/transferase type 4 family.</text>
</comment>
<feature type="domain" description="FAD-binding PCMH-type" evidence="8">
    <location>
        <begin position="1"/>
        <end position="164"/>
    </location>
</feature>
<reference evidence="9" key="1">
    <citation type="journal article" date="2022" name="Nat. Microbiol.">
        <title>Unique mobile elements and scalable gene flow at the prokaryote-eukaryote boundary revealed by circularized Asgard archaea genomes.</title>
        <authorList>
            <person name="Wu F."/>
            <person name="Speth D.R."/>
            <person name="Philosof A."/>
            <person name="Cremiere A."/>
            <person name="Narayanan A."/>
            <person name="Barco R.A."/>
            <person name="Connon S.A."/>
            <person name="Amend J.P."/>
            <person name="Antoshechkin I.A."/>
            <person name="Orphan V.J."/>
        </authorList>
    </citation>
    <scope>NUCLEOTIDE SEQUENCE</scope>
    <source>
        <strain evidence="9">PM71</strain>
    </source>
</reference>
<dbReference type="PROSITE" id="PS51387">
    <property type="entry name" value="FAD_PCMH"/>
    <property type="match status" value="1"/>
</dbReference>
<dbReference type="InterPro" id="IPR016164">
    <property type="entry name" value="FAD-linked_Oxase-like_C"/>
</dbReference>
<dbReference type="InterPro" id="IPR016166">
    <property type="entry name" value="FAD-bd_PCMH"/>
</dbReference>
<dbReference type="GO" id="GO:0008720">
    <property type="term" value="F:D-lactate dehydrogenase (NAD+) activity"/>
    <property type="evidence" value="ECO:0007669"/>
    <property type="project" value="TreeGrafter"/>
</dbReference>
<proteinExistence type="inferred from homology"/>
<dbReference type="PANTHER" id="PTHR11748:SF111">
    <property type="entry name" value="D-LACTATE DEHYDROGENASE, MITOCHONDRIAL-RELATED"/>
    <property type="match status" value="1"/>
</dbReference>
<keyword evidence="3" id="KW-0285">Flavoprotein</keyword>
<dbReference type="InterPro" id="IPR004113">
    <property type="entry name" value="FAD-bd_oxidored_4_C"/>
</dbReference>
<comment type="cofactor">
    <cofactor evidence="1">
        <name>FAD</name>
        <dbReference type="ChEBI" id="CHEBI:57692"/>
    </cofactor>
</comment>
<dbReference type="Pfam" id="PF02913">
    <property type="entry name" value="FAD-oxidase_C"/>
    <property type="match status" value="1"/>
</dbReference>
<protein>
    <recommendedName>
        <fullName evidence="7">D-lactate dehydrogenase (cytochrome)</fullName>
        <ecNumber evidence="7">1.1.2.4</ecNumber>
    </recommendedName>
</protein>
<evidence type="ECO:0000256" key="2">
    <source>
        <dbReference type="ARBA" id="ARBA00008000"/>
    </source>
</evidence>
<dbReference type="SUPFAM" id="SSF56176">
    <property type="entry name" value="FAD-binding/transporter-associated domain-like"/>
    <property type="match status" value="1"/>
</dbReference>
<dbReference type="GO" id="GO:1903457">
    <property type="term" value="P:lactate catabolic process"/>
    <property type="evidence" value="ECO:0007669"/>
    <property type="project" value="TreeGrafter"/>
</dbReference>
<gene>
    <name evidence="9" type="ORF">K9W45_04755</name>
</gene>
<dbReference type="PANTHER" id="PTHR11748">
    <property type="entry name" value="D-LACTATE DEHYDROGENASE"/>
    <property type="match status" value="1"/>
</dbReference>
<dbReference type="EC" id="1.1.2.4" evidence="7"/>
<evidence type="ECO:0000256" key="1">
    <source>
        <dbReference type="ARBA" id="ARBA00001974"/>
    </source>
</evidence>
<dbReference type="Proteomes" id="UP001201020">
    <property type="component" value="Chromosome"/>
</dbReference>
<dbReference type="InterPro" id="IPR016169">
    <property type="entry name" value="FAD-bd_PCMH_sub2"/>
</dbReference>
<dbReference type="InterPro" id="IPR006094">
    <property type="entry name" value="Oxid_FAD_bind_N"/>
</dbReference>
<evidence type="ECO:0000256" key="4">
    <source>
        <dbReference type="ARBA" id="ARBA00022827"/>
    </source>
</evidence>
<evidence type="ECO:0000256" key="3">
    <source>
        <dbReference type="ARBA" id="ARBA00022630"/>
    </source>
</evidence>
<dbReference type="Pfam" id="PF01565">
    <property type="entry name" value="FAD_binding_4"/>
    <property type="match status" value="1"/>
</dbReference>
<dbReference type="Gene3D" id="3.30.465.10">
    <property type="match status" value="1"/>
</dbReference>
<accession>A0A9Y1BNM4</accession>
<organism evidence="9">
    <name type="scientific">Candidatus Heimdallarchaeum aukensis</name>
    <dbReference type="NCBI Taxonomy" id="2876573"/>
    <lineage>
        <taxon>Archaea</taxon>
        <taxon>Promethearchaeati</taxon>
        <taxon>Candidatus Heimdallarchaeota</taxon>
        <taxon>Candidatus Heimdallarchaeia (ex Rinke et al. 2021) (nom. nud.)</taxon>
        <taxon>Candidatus Heimdallarchaeales</taxon>
        <taxon>Candidatus Heimdallarchaeaceae</taxon>
        <taxon>Candidatus Heimdallarchaeum</taxon>
    </lineage>
</organism>
<name>A0A9Y1BNM4_9ARCH</name>